<reference evidence="15" key="1">
    <citation type="submission" date="2025-08" db="UniProtKB">
        <authorList>
            <consortium name="RefSeq"/>
        </authorList>
    </citation>
    <scope>IDENTIFICATION</scope>
    <source>
        <strain evidence="15">MV-25-SWS-2005</strain>
        <tissue evidence="15">Whole body</tissue>
    </source>
</reference>
<feature type="domain" description="C2H2-type" evidence="12">
    <location>
        <begin position="479"/>
        <end position="506"/>
    </location>
</feature>
<evidence type="ECO:0000256" key="7">
    <source>
        <dbReference type="ARBA" id="ARBA00023125"/>
    </source>
</evidence>
<dbReference type="SUPFAM" id="SSF57667">
    <property type="entry name" value="beta-beta-alpha zinc fingers"/>
    <property type="match status" value="4"/>
</dbReference>
<dbReference type="SMART" id="SM00595">
    <property type="entry name" value="MADF"/>
    <property type="match status" value="2"/>
</dbReference>
<evidence type="ECO:0000256" key="5">
    <source>
        <dbReference type="ARBA" id="ARBA00022833"/>
    </source>
</evidence>
<feature type="domain" description="C2H2-type" evidence="12">
    <location>
        <begin position="451"/>
        <end position="478"/>
    </location>
</feature>
<keyword evidence="4 11" id="KW-0863">Zinc-finger</keyword>
<evidence type="ECO:0000313" key="15">
    <source>
        <dbReference type="RefSeq" id="XP_002134138.2"/>
    </source>
</evidence>
<dbReference type="FunFam" id="3.30.160.60:FF:000446">
    <property type="entry name" value="Zinc finger protein"/>
    <property type="match status" value="1"/>
</dbReference>
<dbReference type="Proteomes" id="UP000001819">
    <property type="component" value="Chromosome X"/>
</dbReference>
<dbReference type="InterPro" id="IPR050527">
    <property type="entry name" value="Snail/Krueppel_Znf"/>
</dbReference>
<keyword evidence="8" id="KW-0804">Transcription</keyword>
<dbReference type="PANTHER" id="PTHR24388">
    <property type="entry name" value="ZINC FINGER PROTEIN"/>
    <property type="match status" value="1"/>
</dbReference>
<dbReference type="Pfam" id="PF10545">
    <property type="entry name" value="MADF_DNA_bdg"/>
    <property type="match status" value="1"/>
</dbReference>
<dbReference type="InterPro" id="IPR006578">
    <property type="entry name" value="MADF-dom"/>
</dbReference>
<feature type="domain" description="C2H2-type" evidence="12">
    <location>
        <begin position="507"/>
        <end position="534"/>
    </location>
</feature>
<dbReference type="KEGG" id="dpo:6901452"/>
<gene>
    <name evidence="15" type="primary">LOC6901452</name>
</gene>
<evidence type="ECO:0000256" key="3">
    <source>
        <dbReference type="ARBA" id="ARBA00022737"/>
    </source>
</evidence>
<keyword evidence="5" id="KW-0862">Zinc</keyword>
<feature type="domain" description="C2H2-type" evidence="12">
    <location>
        <begin position="563"/>
        <end position="585"/>
    </location>
</feature>
<evidence type="ECO:0000256" key="10">
    <source>
        <dbReference type="ARBA" id="ARBA00037948"/>
    </source>
</evidence>
<protein>
    <submittedName>
        <fullName evidence="15">Zinc finger protein 568-like</fullName>
    </submittedName>
</protein>
<feature type="domain" description="C2H2-type" evidence="12">
    <location>
        <begin position="395"/>
        <end position="422"/>
    </location>
</feature>
<comment type="similarity">
    <text evidence="10">Belongs to the snail C2H2-type zinc-finger protein family.</text>
</comment>
<dbReference type="ExpressionAtlas" id="A0A6I8UZI3">
    <property type="expression patterns" value="baseline"/>
</dbReference>
<dbReference type="RefSeq" id="XP_002134138.2">
    <property type="nucleotide sequence ID" value="XM_002134102.3"/>
</dbReference>
<dbReference type="FunFam" id="3.30.160.60:FF:000322">
    <property type="entry name" value="GDNF-inducible zinc finger protein 1"/>
    <property type="match status" value="1"/>
</dbReference>
<dbReference type="PROSITE" id="PS50157">
    <property type="entry name" value="ZINC_FINGER_C2H2_2"/>
    <property type="match status" value="7"/>
</dbReference>
<organism evidence="14 15">
    <name type="scientific">Drosophila pseudoobscura pseudoobscura</name>
    <name type="common">Fruit fly</name>
    <dbReference type="NCBI Taxonomy" id="46245"/>
    <lineage>
        <taxon>Eukaryota</taxon>
        <taxon>Metazoa</taxon>
        <taxon>Ecdysozoa</taxon>
        <taxon>Arthropoda</taxon>
        <taxon>Hexapoda</taxon>
        <taxon>Insecta</taxon>
        <taxon>Pterygota</taxon>
        <taxon>Neoptera</taxon>
        <taxon>Endopterygota</taxon>
        <taxon>Diptera</taxon>
        <taxon>Brachycera</taxon>
        <taxon>Muscomorpha</taxon>
        <taxon>Ephydroidea</taxon>
        <taxon>Drosophilidae</taxon>
        <taxon>Drosophila</taxon>
        <taxon>Sophophora</taxon>
    </lineage>
</organism>
<feature type="domain" description="C2H2-type" evidence="12">
    <location>
        <begin position="423"/>
        <end position="450"/>
    </location>
</feature>
<evidence type="ECO:0000256" key="8">
    <source>
        <dbReference type="ARBA" id="ARBA00023163"/>
    </source>
</evidence>
<dbReference type="Pfam" id="PF00096">
    <property type="entry name" value="zf-C2H2"/>
    <property type="match status" value="4"/>
</dbReference>
<comment type="subcellular location">
    <subcellularLocation>
        <location evidence="1">Nucleus</location>
    </subcellularLocation>
</comment>
<dbReference type="Pfam" id="PF13912">
    <property type="entry name" value="zf-C2H2_6"/>
    <property type="match status" value="2"/>
</dbReference>
<evidence type="ECO:0000313" key="14">
    <source>
        <dbReference type="Proteomes" id="UP000001819"/>
    </source>
</evidence>
<dbReference type="Gene3D" id="3.30.160.60">
    <property type="entry name" value="Classic Zinc Finger"/>
    <property type="match status" value="5"/>
</dbReference>
<sequence length="606" mass="69283">MPPYQRCGEIVLLKKRQTNAFAFQCLYCRDEKLANTLKDFKLHLASKHAELFDDEESAQTARESTLRSGVSKKQAVEASLATVKVESLDAEQLVDDPLPDAENPLFDADDSLPVAGDASVECFAPETMLDWPSSDSQSTTLEFLESCNEAADPTDTTITGTDTSFFLMKEHPIMLAFIGQLEEHPLLWDLGMLAHRNYKRRSEACAMIAEQLNSQFGLQFTGEEVAGHARSLQAVYRREKQRLEQEMAQGSPTTPHWYYDRLGFLAKSLHRKRHPKMLGAAWPVPQLNHQQCLKLIDLYRQCSGTWDMQDLSCRLRHVRLAAKDKLLALCRVELQIPSLEPSLLQRYTRNLRNAYQQEKMRRIQCERESGGGVAFTPRCRYYAQLRFLEPHVAPFQCDLCEQLLNSVDGYKVHRAGHDGSLPFVCPTCGKGFSRSGNCTIHLRRHTHDYQLGCEDCGKRFATTSDLQVHRRSHTGERPFCCDICGKRFSTRSFFERHKRRHDQRPRGKCHICDKSFFEQSVLNDHIKGHLNVRDKECDICHKTFTSCKYLRQHKEIHNPQKRYICKICTKGFAQYAGLSGHMKSHGRTAALLPDPKTMLPIPSSTT</sequence>
<dbReference type="InParanoid" id="A0A6I8UZI3"/>
<dbReference type="FunFam" id="3.30.160.60:FF:000110">
    <property type="entry name" value="Zinc finger protein-like"/>
    <property type="match status" value="1"/>
</dbReference>
<keyword evidence="3" id="KW-0677">Repeat</keyword>
<keyword evidence="9" id="KW-0539">Nucleus</keyword>
<evidence type="ECO:0000256" key="6">
    <source>
        <dbReference type="ARBA" id="ARBA00023015"/>
    </source>
</evidence>
<feature type="domain" description="MADF" evidence="13">
    <location>
        <begin position="294"/>
        <end position="393"/>
    </location>
</feature>
<dbReference type="InterPro" id="IPR013087">
    <property type="entry name" value="Znf_C2H2_type"/>
</dbReference>
<evidence type="ECO:0000256" key="4">
    <source>
        <dbReference type="ARBA" id="ARBA00022771"/>
    </source>
</evidence>
<dbReference type="InterPro" id="IPR036236">
    <property type="entry name" value="Znf_C2H2_sf"/>
</dbReference>
<dbReference type="PROSITE" id="PS51029">
    <property type="entry name" value="MADF"/>
    <property type="match status" value="2"/>
</dbReference>
<evidence type="ECO:0000256" key="11">
    <source>
        <dbReference type="PROSITE-ProRule" id="PRU00042"/>
    </source>
</evidence>
<dbReference type="SMART" id="SM00355">
    <property type="entry name" value="ZnF_C2H2"/>
    <property type="match status" value="8"/>
</dbReference>
<feature type="domain" description="MADF" evidence="13">
    <location>
        <begin position="176"/>
        <end position="270"/>
    </location>
</feature>
<proteinExistence type="inferred from homology"/>
<dbReference type="PROSITE" id="PS00028">
    <property type="entry name" value="ZINC_FINGER_C2H2_1"/>
    <property type="match status" value="7"/>
</dbReference>
<evidence type="ECO:0000256" key="1">
    <source>
        <dbReference type="ARBA" id="ARBA00004123"/>
    </source>
</evidence>
<dbReference type="AlphaFoldDB" id="A0A6I8UZI3"/>
<evidence type="ECO:0000259" key="13">
    <source>
        <dbReference type="PROSITE" id="PS51029"/>
    </source>
</evidence>
<dbReference type="GO" id="GO:0008270">
    <property type="term" value="F:zinc ion binding"/>
    <property type="evidence" value="ECO:0007669"/>
    <property type="project" value="UniProtKB-KW"/>
</dbReference>
<keyword evidence="2" id="KW-0479">Metal-binding</keyword>
<dbReference type="GO" id="GO:0005634">
    <property type="term" value="C:nucleus"/>
    <property type="evidence" value="ECO:0007669"/>
    <property type="project" value="UniProtKB-SubCell"/>
</dbReference>
<evidence type="ECO:0000259" key="12">
    <source>
        <dbReference type="PROSITE" id="PS50157"/>
    </source>
</evidence>
<evidence type="ECO:0000256" key="9">
    <source>
        <dbReference type="ARBA" id="ARBA00023242"/>
    </source>
</evidence>
<accession>A0A6I8UZI3</accession>
<dbReference type="GO" id="GO:0000981">
    <property type="term" value="F:DNA-binding transcription factor activity, RNA polymerase II-specific"/>
    <property type="evidence" value="ECO:0007669"/>
    <property type="project" value="TreeGrafter"/>
</dbReference>
<dbReference type="PANTHER" id="PTHR24388:SF104">
    <property type="entry name" value="AT-RICH BINDING PROTEIN-RELATED"/>
    <property type="match status" value="1"/>
</dbReference>
<name>A0A6I8UZI3_DROPS</name>
<keyword evidence="14" id="KW-1185">Reference proteome</keyword>
<keyword evidence="7" id="KW-0238">DNA-binding</keyword>
<evidence type="ECO:0000256" key="2">
    <source>
        <dbReference type="ARBA" id="ARBA00022723"/>
    </source>
</evidence>
<dbReference type="GO" id="GO:0000978">
    <property type="term" value="F:RNA polymerase II cis-regulatory region sequence-specific DNA binding"/>
    <property type="evidence" value="ECO:0007669"/>
    <property type="project" value="TreeGrafter"/>
</dbReference>
<keyword evidence="6" id="KW-0805">Transcription regulation</keyword>
<feature type="domain" description="C2H2-type" evidence="12">
    <location>
        <begin position="535"/>
        <end position="562"/>
    </location>
</feature>